<gene>
    <name evidence="1" type="ORF">ACHAWO_007028</name>
</gene>
<evidence type="ECO:0000313" key="2">
    <source>
        <dbReference type="Proteomes" id="UP001530400"/>
    </source>
</evidence>
<protein>
    <submittedName>
        <fullName evidence="1">Uncharacterized protein</fullName>
    </submittedName>
</protein>
<keyword evidence="2" id="KW-1185">Reference proteome</keyword>
<organism evidence="1 2">
    <name type="scientific">Cyclotella atomus</name>
    <dbReference type="NCBI Taxonomy" id="382360"/>
    <lineage>
        <taxon>Eukaryota</taxon>
        <taxon>Sar</taxon>
        <taxon>Stramenopiles</taxon>
        <taxon>Ochrophyta</taxon>
        <taxon>Bacillariophyta</taxon>
        <taxon>Coscinodiscophyceae</taxon>
        <taxon>Thalassiosirophycidae</taxon>
        <taxon>Stephanodiscales</taxon>
        <taxon>Stephanodiscaceae</taxon>
        <taxon>Cyclotella</taxon>
    </lineage>
</organism>
<dbReference type="EMBL" id="JALLPJ020001418">
    <property type="protein sequence ID" value="KAL3764511.1"/>
    <property type="molecule type" value="Genomic_DNA"/>
</dbReference>
<accession>A0ABD3MRD3</accession>
<comment type="caution">
    <text evidence="1">The sequence shown here is derived from an EMBL/GenBank/DDBJ whole genome shotgun (WGS) entry which is preliminary data.</text>
</comment>
<dbReference type="AlphaFoldDB" id="A0ABD3MRD3"/>
<sequence length="160" mass="18090">MEMTTPMYWFAFNKITCQQLEAPTFLLKILKKGSFPTQKITHLALLSARVEQNKDGEDLDAPLKDDTLKPHVERADSKPQIVAQLEVLYESDVTWNEADQEGNKREDGARMIVNVATFEACLAGDPNGEMQLRLCDTRQALGFGYGVKEEAMKKHCLNKK</sequence>
<dbReference type="Proteomes" id="UP001530400">
    <property type="component" value="Unassembled WGS sequence"/>
</dbReference>
<proteinExistence type="predicted"/>
<name>A0ABD3MRD3_9STRA</name>
<reference evidence="1 2" key="1">
    <citation type="submission" date="2024-10" db="EMBL/GenBank/DDBJ databases">
        <title>Updated reference genomes for cyclostephanoid diatoms.</title>
        <authorList>
            <person name="Roberts W.R."/>
            <person name="Alverson A.J."/>
        </authorList>
    </citation>
    <scope>NUCLEOTIDE SEQUENCE [LARGE SCALE GENOMIC DNA]</scope>
    <source>
        <strain evidence="1 2">AJA010-31</strain>
    </source>
</reference>
<evidence type="ECO:0000313" key="1">
    <source>
        <dbReference type="EMBL" id="KAL3764511.1"/>
    </source>
</evidence>